<dbReference type="Gene3D" id="2.60.120.10">
    <property type="entry name" value="Jelly Rolls"/>
    <property type="match status" value="1"/>
</dbReference>
<evidence type="ECO:0000313" key="2">
    <source>
        <dbReference type="EMBL" id="VWB46128.1"/>
    </source>
</evidence>
<dbReference type="CDD" id="cd02227">
    <property type="entry name" value="cupin_TM1112-like"/>
    <property type="match status" value="1"/>
</dbReference>
<sequence>MQSCERAVGAFISIRRNLTIMIDVSLITDALRPSGAPTQYRVSPDKLISGDPLQTLTPGFASPCGRFSTGIWESTPGCWRVAYTEAEYCEILEGTSVITDAEGNRKTVRTGHRFVIPPGFRGTWEVVERTRKIFVAYDEQPAE</sequence>
<organism evidence="2 3">
    <name type="scientific">Burkholderia arboris</name>
    <dbReference type="NCBI Taxonomy" id="488730"/>
    <lineage>
        <taxon>Bacteria</taxon>
        <taxon>Pseudomonadati</taxon>
        <taxon>Pseudomonadota</taxon>
        <taxon>Betaproteobacteria</taxon>
        <taxon>Burkholderiales</taxon>
        <taxon>Burkholderiaceae</taxon>
        <taxon>Burkholderia</taxon>
        <taxon>Burkholderia cepacia complex</taxon>
    </lineage>
</organism>
<dbReference type="AlphaFoldDB" id="A0A9Q9UQN1"/>
<comment type="caution">
    <text evidence="2">The sequence shown here is derived from an EMBL/GenBank/DDBJ whole genome shotgun (WGS) entry which is preliminary data.</text>
</comment>
<dbReference type="PANTHER" id="PTHR40943">
    <property type="entry name" value="CYTOPLASMIC PROTEIN-RELATED"/>
    <property type="match status" value="1"/>
</dbReference>
<dbReference type="InterPro" id="IPR014710">
    <property type="entry name" value="RmlC-like_jellyroll"/>
</dbReference>
<dbReference type="InterPro" id="IPR011051">
    <property type="entry name" value="RmlC_Cupin_sf"/>
</dbReference>
<dbReference type="InterPro" id="IPR008579">
    <property type="entry name" value="UGlyAH_Cupin_dom"/>
</dbReference>
<dbReference type="Pfam" id="PF05899">
    <property type="entry name" value="Cupin_3"/>
    <property type="match status" value="1"/>
</dbReference>
<dbReference type="SUPFAM" id="SSF51182">
    <property type="entry name" value="RmlC-like cupins"/>
    <property type="match status" value="1"/>
</dbReference>
<evidence type="ECO:0000259" key="1">
    <source>
        <dbReference type="Pfam" id="PF05899"/>
    </source>
</evidence>
<proteinExistence type="predicted"/>
<dbReference type="Proteomes" id="UP000494172">
    <property type="component" value="Unassembled WGS sequence"/>
</dbReference>
<dbReference type="PANTHER" id="PTHR40943:SF2">
    <property type="entry name" value="(S)-UREIDOGLYCINE AMINOHYDROLASE CUPIN DOMAIN-CONTAINING PROTEIN"/>
    <property type="match status" value="1"/>
</dbReference>
<reference evidence="2 3" key="1">
    <citation type="submission" date="2019-09" db="EMBL/GenBank/DDBJ databases">
        <authorList>
            <person name="Depoorter E."/>
        </authorList>
    </citation>
    <scope>NUCLEOTIDE SEQUENCE [LARGE SCALE GENOMIC DNA]</scope>
    <source>
        <strain evidence="2">LMG 24066</strain>
    </source>
</reference>
<feature type="domain" description="(S)-ureidoglycine aminohydrolase cupin" evidence="1">
    <location>
        <begin position="62"/>
        <end position="134"/>
    </location>
</feature>
<accession>A0A9Q9UQN1</accession>
<gene>
    <name evidence="2" type="ORF">BAR24066_02076</name>
</gene>
<evidence type="ECO:0000313" key="3">
    <source>
        <dbReference type="Proteomes" id="UP000494172"/>
    </source>
</evidence>
<dbReference type="EMBL" id="CABVPX010000007">
    <property type="protein sequence ID" value="VWB46128.1"/>
    <property type="molecule type" value="Genomic_DNA"/>
</dbReference>
<protein>
    <submittedName>
        <fullName evidence="2">Cupin</fullName>
    </submittedName>
</protein>
<name>A0A9Q9UQN1_9BURK</name>